<dbReference type="GO" id="GO:0016787">
    <property type="term" value="F:hydrolase activity"/>
    <property type="evidence" value="ECO:0007669"/>
    <property type="project" value="UniProtKB-KW"/>
</dbReference>
<dbReference type="PROSITE" id="PS50013">
    <property type="entry name" value="CHROMO_2"/>
    <property type="match status" value="1"/>
</dbReference>
<dbReference type="Pfam" id="PF00385">
    <property type="entry name" value="Chromo"/>
    <property type="match status" value="1"/>
</dbReference>
<evidence type="ECO:0000256" key="1">
    <source>
        <dbReference type="ARBA" id="ARBA00004123"/>
    </source>
</evidence>
<dbReference type="InterPro" id="IPR023780">
    <property type="entry name" value="Chromo_domain"/>
</dbReference>
<organism evidence="5 6">
    <name type="scientific">Tulasnella calospora MUT 4182</name>
    <dbReference type="NCBI Taxonomy" id="1051891"/>
    <lineage>
        <taxon>Eukaryota</taxon>
        <taxon>Fungi</taxon>
        <taxon>Dikarya</taxon>
        <taxon>Basidiomycota</taxon>
        <taxon>Agaricomycotina</taxon>
        <taxon>Agaricomycetes</taxon>
        <taxon>Cantharellales</taxon>
        <taxon>Tulasnellaceae</taxon>
        <taxon>Tulasnella</taxon>
    </lineage>
</organism>
<dbReference type="AlphaFoldDB" id="A0A0C3QYW2"/>
<dbReference type="OrthoDB" id="2630497at2759"/>
<dbReference type="SMART" id="SM00298">
    <property type="entry name" value="CHROMO"/>
    <property type="match status" value="1"/>
</dbReference>
<keyword evidence="2" id="KW-0539">Nucleus</keyword>
<reference evidence="6" key="2">
    <citation type="submission" date="2015-01" db="EMBL/GenBank/DDBJ databases">
        <title>Evolutionary Origins and Diversification of the Mycorrhizal Mutualists.</title>
        <authorList>
            <consortium name="DOE Joint Genome Institute"/>
            <consortium name="Mycorrhizal Genomics Consortium"/>
            <person name="Kohler A."/>
            <person name="Kuo A."/>
            <person name="Nagy L.G."/>
            <person name="Floudas D."/>
            <person name="Copeland A."/>
            <person name="Barry K.W."/>
            <person name="Cichocki N."/>
            <person name="Veneault-Fourrey C."/>
            <person name="LaButti K."/>
            <person name="Lindquist E.A."/>
            <person name="Lipzen A."/>
            <person name="Lundell T."/>
            <person name="Morin E."/>
            <person name="Murat C."/>
            <person name="Riley R."/>
            <person name="Ohm R."/>
            <person name="Sun H."/>
            <person name="Tunlid A."/>
            <person name="Henrissat B."/>
            <person name="Grigoriev I.V."/>
            <person name="Hibbett D.S."/>
            <person name="Martin F."/>
        </authorList>
    </citation>
    <scope>NUCLEOTIDE SEQUENCE [LARGE SCALE GENOMIC DNA]</scope>
    <source>
        <strain evidence="6">MUT 4182</strain>
    </source>
</reference>
<dbReference type="HOGENOM" id="CLU_1422389_0_0_1"/>
<feature type="compositionally biased region" description="Basic and acidic residues" evidence="3">
    <location>
        <begin position="117"/>
        <end position="126"/>
    </location>
</feature>
<protein>
    <submittedName>
        <fullName evidence="5">Glycoside hydrolase family 61 protein</fullName>
    </submittedName>
</protein>
<dbReference type="InterPro" id="IPR000953">
    <property type="entry name" value="Chromo/chromo_shadow_dom"/>
</dbReference>
<dbReference type="InterPro" id="IPR051219">
    <property type="entry name" value="Heterochromatin_chromo-domain"/>
</dbReference>
<proteinExistence type="predicted"/>
<dbReference type="EMBL" id="KN822942">
    <property type="protein sequence ID" value="KIO34534.1"/>
    <property type="molecule type" value="Genomic_DNA"/>
</dbReference>
<dbReference type="Proteomes" id="UP000054248">
    <property type="component" value="Unassembled WGS sequence"/>
</dbReference>
<dbReference type="GO" id="GO:0006338">
    <property type="term" value="P:chromatin remodeling"/>
    <property type="evidence" value="ECO:0007669"/>
    <property type="project" value="UniProtKB-ARBA"/>
</dbReference>
<keyword evidence="5" id="KW-0378">Hydrolase</keyword>
<dbReference type="InterPro" id="IPR016197">
    <property type="entry name" value="Chromo-like_dom_sf"/>
</dbReference>
<evidence type="ECO:0000259" key="4">
    <source>
        <dbReference type="PROSITE" id="PS50013"/>
    </source>
</evidence>
<comment type="subcellular location">
    <subcellularLocation>
        <location evidence="1">Nucleus</location>
    </subcellularLocation>
</comment>
<accession>A0A0C3QYW2</accession>
<gene>
    <name evidence="5" type="ORF">M407DRAFT_16512</name>
</gene>
<evidence type="ECO:0000256" key="3">
    <source>
        <dbReference type="SAM" id="MobiDB-lite"/>
    </source>
</evidence>
<dbReference type="SUPFAM" id="SSF54160">
    <property type="entry name" value="Chromo domain-like"/>
    <property type="match status" value="1"/>
</dbReference>
<keyword evidence="6" id="KW-1185">Reference proteome</keyword>
<feature type="domain" description="Chromo" evidence="4">
    <location>
        <begin position="9"/>
        <end position="67"/>
    </location>
</feature>
<evidence type="ECO:0000256" key="2">
    <source>
        <dbReference type="ARBA" id="ARBA00023242"/>
    </source>
</evidence>
<evidence type="ECO:0000313" key="6">
    <source>
        <dbReference type="Proteomes" id="UP000054248"/>
    </source>
</evidence>
<name>A0A0C3QYW2_9AGAM</name>
<reference evidence="5 6" key="1">
    <citation type="submission" date="2014-04" db="EMBL/GenBank/DDBJ databases">
        <authorList>
            <consortium name="DOE Joint Genome Institute"/>
            <person name="Kuo A."/>
            <person name="Girlanda M."/>
            <person name="Perotto S."/>
            <person name="Kohler A."/>
            <person name="Nagy L.G."/>
            <person name="Floudas D."/>
            <person name="Copeland A."/>
            <person name="Barry K.W."/>
            <person name="Cichocki N."/>
            <person name="Veneault-Fourrey C."/>
            <person name="LaButti K."/>
            <person name="Lindquist E.A."/>
            <person name="Lipzen A."/>
            <person name="Lundell T."/>
            <person name="Morin E."/>
            <person name="Murat C."/>
            <person name="Sun H."/>
            <person name="Tunlid A."/>
            <person name="Henrissat B."/>
            <person name="Grigoriev I.V."/>
            <person name="Hibbett D.S."/>
            <person name="Martin F."/>
            <person name="Nordberg H.P."/>
            <person name="Cantor M.N."/>
            <person name="Hua S.X."/>
        </authorList>
    </citation>
    <scope>NUCLEOTIDE SEQUENCE [LARGE SCALE GENOMIC DNA]</scope>
    <source>
        <strain evidence="5 6">MUT 4182</strain>
    </source>
</reference>
<feature type="region of interest" description="Disordered" evidence="3">
    <location>
        <begin position="100"/>
        <end position="191"/>
    </location>
</feature>
<evidence type="ECO:0000313" key="5">
    <source>
        <dbReference type="EMBL" id="KIO34534.1"/>
    </source>
</evidence>
<dbReference type="Gene3D" id="2.40.50.40">
    <property type="match status" value="1"/>
</dbReference>
<sequence>MSEGENEEFEVQVVQEAEYRPLDGDDKPETMCYLVRWWGYGTEDDTWEPEENFDGPGSKALLDRFWRNVGVNRMEASLNDRYIATGSWISQEMRNFEREKQRMEISALGQMDEDDDLEKKPVPKEPKPKKRKKKQETKPERVMKTKPKKPSVEPKEEEKKKGKEKAKPTRAGAFDIDLDDAPPVCTSSDVV</sequence>
<feature type="compositionally biased region" description="Basic and acidic residues" evidence="3">
    <location>
        <begin position="150"/>
        <end position="167"/>
    </location>
</feature>
<dbReference type="GO" id="GO:0005634">
    <property type="term" value="C:nucleus"/>
    <property type="evidence" value="ECO:0007669"/>
    <property type="project" value="UniProtKB-SubCell"/>
</dbReference>
<dbReference type="PANTHER" id="PTHR22812">
    <property type="entry name" value="CHROMOBOX PROTEIN"/>
    <property type="match status" value="1"/>
</dbReference>